<sequence>NNNLSPATYGYEVYYPSSDPTVRRLWAAGSTVVSSGLVADITVTQVAPYIKSVSVKDTSNNPKTIFARGDIARISVEVQNDDALTLNTYPDIKIDADKVAPFYAELTKSASAVNIASGASVVFNFDFTIPSNATYGETFYINSIVYSKYSINYSRTDVGNWNWFLQIENPANQPPIISNGSVNPASADLGAEFMFSVDYLDNEDNAAAVKNVVINGQVYDMTLESGDAYNGVYVFKTYLWQGSSHEYHFEFSDGQYPVRLPVSGEYSGPVVTLQGKTAVLFNPQLDKRVSDINSTYTFSIYYFDETAGAPSSAELILDGVPRVLILSNGSVGSGTYSYSTILTESDTHSYYFEFVDSLGKTVLRFPSQGELNEPVVTKAGGADELLVDDFNDAQTTLNSLGFVTDDDSACAVNADVAGAHQITWNDTGDYWYSCFAASPNFLQAKKYNAVSFKIKSDTINPSVFLRLRNINRLYEDVPLGDYSILDNTWRVVEVPLSDFAYKGLELGEVFSLQIVSGQPSGTVYIDDIKLKYDPLFAPITNAAYSATIKLPSAGDVQVIGGNLYVAGQPFLVKAVGYQPVPIGNTSGTWNRSDIAIYDRDFPLIKSMGANTIKTWSDVSSAMMAKADQYDVRVVAGFYVEGALNLSDVNTRNTLKNDFRNYVNAYKDSPALFAWSVGGEQNLLNGDNPEWYTLANELAQIAYEEEGLNYHPVLIDNADISNIGYVAKSADDISLSYVDIWGVAFYRGRTIDFGFSDIADRTHKPVFVSEFGIDAYDNNAVSLDEDSQAWWDKDIWNEIATAGNSAGGSIMEYSDEWWKDPSGSASQHDTGGAQLLAGSMPDDFANEEYFGVVSIQDDGVNPDKVFPRPAYSLMQERFSHSTRDFVNITRPAAPQNLNATVSVNDINLTWSGVSGPNIAGYNIYRSNSKDSGLVRLNSAPITNLFYQDTASPGFVYFYAVCAVTTDHIRVESESSAIKMVNMGGNLAPDLDPLPNQVTDEDVPLDNAIDLWAYASDDIDTDDLLQFSIVSNTNPDTGVSIDSNRYIDINPAKDFSGSSDVVIKVIDTGGLSAQRQFKVTVNPVNDPPTISGVPDLQLTEDIAYEFDVFPYIDDPDNERATLVVTENSNYATVIGHRITFNYPNGVTSQQVEITVSDGVSTASQVITVNITPVNDPPVFDAVSDKTVDEGVLFSFAVNATDIDSAILSYSAAGLPDGATFNFSTRTFNWTPSYLQGRLQPYTVTFNVSDGIVSVSISVNITVNNVVLPPAPPTASIVSITPNPVELGGSVTFAAAATSGANNQITAYEWSSNIDGVFLSATSAIASFSGLSAGVHTITLRVKNDADLWSTPVTGFLQVVANPVVITSPANSSSVSGIVSVSALANMSTIENMYLYVDSSSVAADNSSPYTFLWNTANSSNGIHALKVRASYSYYETYDVLGIIPVSVKKTRWIESVPINVIVNNSTPGVRITSPADGDTVNGAVSFQATAPGASFAYYYIDGRWSGVVFNPYGYNWNTLNTANGAHSIYIKAFYASQLRWVTSSVITVNVNN</sequence>
<accession>A0A2J0LH08</accession>
<dbReference type="SMART" id="SM00089">
    <property type="entry name" value="PKD"/>
    <property type="match status" value="1"/>
</dbReference>
<dbReference type="GO" id="GO:0005509">
    <property type="term" value="F:calcium ion binding"/>
    <property type="evidence" value="ECO:0007669"/>
    <property type="project" value="InterPro"/>
</dbReference>
<reference evidence="2 3" key="1">
    <citation type="submission" date="2017-09" db="EMBL/GenBank/DDBJ databases">
        <title>Depth-based differentiation of microbial function through sediment-hosted aquifers and enrichment of novel symbionts in the deep terrestrial subsurface.</title>
        <authorList>
            <person name="Probst A.J."/>
            <person name="Ladd B."/>
            <person name="Jarett J.K."/>
            <person name="Geller-Mcgrath D.E."/>
            <person name="Sieber C.M."/>
            <person name="Emerson J.B."/>
            <person name="Anantharaman K."/>
            <person name="Thomas B.C."/>
            <person name="Malmstrom R."/>
            <person name="Stieglmeier M."/>
            <person name="Klingl A."/>
            <person name="Woyke T."/>
            <person name="Ryan C.M."/>
            <person name="Banfield J.F."/>
        </authorList>
    </citation>
    <scope>NUCLEOTIDE SEQUENCE [LARGE SCALE GENOMIC DNA]</scope>
    <source>
        <strain evidence="2">CG12_big_fil_rev_8_21_14_0_65_43_15</strain>
    </source>
</reference>
<evidence type="ECO:0000313" key="3">
    <source>
        <dbReference type="Proteomes" id="UP000231267"/>
    </source>
</evidence>
<organism evidence="2 3">
    <name type="scientific">Candidatus Taenaricola geysiri</name>
    <dbReference type="NCBI Taxonomy" id="1974752"/>
    <lineage>
        <taxon>Bacteria</taxon>
        <taxon>Pseudomonadati</taxon>
        <taxon>Candidatus Omnitrophota</taxon>
        <taxon>Candidatus Taenaricola</taxon>
    </lineage>
</organism>
<dbReference type="InterPro" id="IPR035986">
    <property type="entry name" value="PKD_dom_sf"/>
</dbReference>
<dbReference type="Pfam" id="PF17963">
    <property type="entry name" value="Big_9"/>
    <property type="match status" value="1"/>
</dbReference>
<dbReference type="InterPro" id="IPR015919">
    <property type="entry name" value="Cadherin-like_sf"/>
</dbReference>
<dbReference type="SUPFAM" id="SSF49785">
    <property type="entry name" value="Galactose-binding domain-like"/>
    <property type="match status" value="1"/>
</dbReference>
<dbReference type="Pfam" id="PF05345">
    <property type="entry name" value="He_PIG"/>
    <property type="match status" value="1"/>
</dbReference>
<dbReference type="Pfam" id="PF17957">
    <property type="entry name" value="Big_7"/>
    <property type="match status" value="2"/>
</dbReference>
<dbReference type="Gene3D" id="2.60.120.430">
    <property type="entry name" value="Galactose-binding lectin"/>
    <property type="match status" value="1"/>
</dbReference>
<dbReference type="Proteomes" id="UP000231267">
    <property type="component" value="Unassembled WGS sequence"/>
</dbReference>
<comment type="caution">
    <text evidence="2">The sequence shown here is derived from an EMBL/GenBank/DDBJ whole genome shotgun (WGS) entry which is preliminary data.</text>
</comment>
<dbReference type="Gene3D" id="2.60.40.10">
    <property type="entry name" value="Immunoglobulins"/>
    <property type="match status" value="6"/>
</dbReference>
<dbReference type="InterPro" id="IPR008979">
    <property type="entry name" value="Galactose-bd-like_sf"/>
</dbReference>
<dbReference type="InterPro" id="IPR036116">
    <property type="entry name" value="FN3_sf"/>
</dbReference>
<feature type="domain" description="PKD/Chitinase" evidence="1">
    <location>
        <begin position="1274"/>
        <end position="1359"/>
    </location>
</feature>
<proteinExistence type="predicted"/>
<protein>
    <recommendedName>
        <fullName evidence="1">PKD/Chitinase domain-containing protein</fullName>
    </recommendedName>
</protein>
<dbReference type="Gene3D" id="3.20.20.80">
    <property type="entry name" value="Glycosidases"/>
    <property type="match status" value="1"/>
</dbReference>
<feature type="non-terminal residue" evidence="2">
    <location>
        <position position="1"/>
    </location>
</feature>
<name>A0A2J0LH08_9BACT</name>
<evidence type="ECO:0000313" key="2">
    <source>
        <dbReference type="EMBL" id="PIW66144.1"/>
    </source>
</evidence>
<dbReference type="SUPFAM" id="SSF49299">
    <property type="entry name" value="PKD domain"/>
    <property type="match status" value="1"/>
</dbReference>
<evidence type="ECO:0000259" key="1">
    <source>
        <dbReference type="SMART" id="SM00089"/>
    </source>
</evidence>
<dbReference type="InterPro" id="IPR017853">
    <property type="entry name" value="GH"/>
</dbReference>
<dbReference type="SUPFAM" id="SSF51445">
    <property type="entry name" value="(Trans)glycosidases"/>
    <property type="match status" value="1"/>
</dbReference>
<dbReference type="CDD" id="cd00146">
    <property type="entry name" value="PKD"/>
    <property type="match status" value="1"/>
</dbReference>
<dbReference type="SUPFAM" id="SSF49313">
    <property type="entry name" value="Cadherin-like"/>
    <property type="match status" value="1"/>
</dbReference>
<dbReference type="InterPro" id="IPR013783">
    <property type="entry name" value="Ig-like_fold"/>
</dbReference>
<dbReference type="InterPro" id="IPR022409">
    <property type="entry name" value="PKD/Chitinase_dom"/>
</dbReference>
<dbReference type="GO" id="GO:0016020">
    <property type="term" value="C:membrane"/>
    <property type="evidence" value="ECO:0007669"/>
    <property type="project" value="InterPro"/>
</dbReference>
<dbReference type="SUPFAM" id="SSF49265">
    <property type="entry name" value="Fibronectin type III"/>
    <property type="match status" value="1"/>
</dbReference>
<dbReference type="EMBL" id="PFGP01000107">
    <property type="protein sequence ID" value="PIW66144.1"/>
    <property type="molecule type" value="Genomic_DNA"/>
</dbReference>
<gene>
    <name evidence="2" type="ORF">COW11_04580</name>
</gene>